<evidence type="ECO:0000256" key="5">
    <source>
        <dbReference type="SAM" id="MobiDB-lite"/>
    </source>
</evidence>
<dbReference type="OrthoDB" id="5546837at2759"/>
<keyword evidence="2 6" id="KW-0812">Transmembrane</keyword>
<dbReference type="EMBL" id="KV424067">
    <property type="protein sequence ID" value="KZT52401.1"/>
    <property type="molecule type" value="Genomic_DNA"/>
</dbReference>
<dbReference type="PANTHER" id="PTHR36460:SF1">
    <property type="entry name" value="UPF0132 DOMAIN PROTEIN (AFU_ORTHOLOGUE AFUA_3G10255)"/>
    <property type="match status" value="1"/>
</dbReference>
<reference evidence="7 8" key="1">
    <citation type="journal article" date="2016" name="Mol. Biol. Evol.">
        <title>Comparative Genomics of Early-Diverging Mushroom-Forming Fungi Provides Insights into the Origins of Lignocellulose Decay Capabilities.</title>
        <authorList>
            <person name="Nagy L.G."/>
            <person name="Riley R."/>
            <person name="Tritt A."/>
            <person name="Adam C."/>
            <person name="Daum C."/>
            <person name="Floudas D."/>
            <person name="Sun H."/>
            <person name="Yadav J.S."/>
            <person name="Pangilinan J."/>
            <person name="Larsson K.H."/>
            <person name="Matsuura K."/>
            <person name="Barry K."/>
            <person name="Labutti K."/>
            <person name="Kuo R."/>
            <person name="Ohm R.A."/>
            <person name="Bhattacharya S.S."/>
            <person name="Shirouzu T."/>
            <person name="Yoshinaga Y."/>
            <person name="Martin F.M."/>
            <person name="Grigoriev I.V."/>
            <person name="Hibbett D.S."/>
        </authorList>
    </citation>
    <scope>NUCLEOTIDE SEQUENCE [LARGE SCALE GENOMIC DNA]</scope>
    <source>
        <strain evidence="7 8">HHB12733</strain>
    </source>
</reference>
<evidence type="ECO:0000256" key="1">
    <source>
        <dbReference type="ARBA" id="ARBA00004141"/>
    </source>
</evidence>
<evidence type="ECO:0000313" key="7">
    <source>
        <dbReference type="EMBL" id="KZT52401.1"/>
    </source>
</evidence>
<dbReference type="InParanoid" id="A0A165DAJ5"/>
<accession>A0A165DAJ5</accession>
<evidence type="ECO:0000256" key="3">
    <source>
        <dbReference type="ARBA" id="ARBA00022989"/>
    </source>
</evidence>
<gene>
    <name evidence="7" type="ORF">CALCODRAFT_441631</name>
</gene>
<dbReference type="PANTHER" id="PTHR36460">
    <property type="entry name" value="UPF0132 DOMAIN PROTEIN (AFU_ORTHOLOGUE AFUA_3G10255)"/>
    <property type="match status" value="1"/>
</dbReference>
<keyword evidence="4 6" id="KW-0472">Membrane</keyword>
<organism evidence="7 8">
    <name type="scientific">Calocera cornea HHB12733</name>
    <dbReference type="NCBI Taxonomy" id="1353952"/>
    <lineage>
        <taxon>Eukaryota</taxon>
        <taxon>Fungi</taxon>
        <taxon>Dikarya</taxon>
        <taxon>Basidiomycota</taxon>
        <taxon>Agaricomycotina</taxon>
        <taxon>Dacrymycetes</taxon>
        <taxon>Dacrymycetales</taxon>
        <taxon>Dacrymycetaceae</taxon>
        <taxon>Calocera</taxon>
    </lineage>
</organism>
<feature type="region of interest" description="Disordered" evidence="5">
    <location>
        <begin position="58"/>
        <end position="77"/>
    </location>
</feature>
<keyword evidence="3 6" id="KW-1133">Transmembrane helix</keyword>
<evidence type="ECO:0000256" key="4">
    <source>
        <dbReference type="ARBA" id="ARBA00023136"/>
    </source>
</evidence>
<dbReference type="STRING" id="1353952.A0A165DAJ5"/>
<feature type="region of interest" description="Disordered" evidence="5">
    <location>
        <begin position="1"/>
        <end position="40"/>
    </location>
</feature>
<name>A0A165DAJ5_9BASI</name>
<sequence>MSFAPYQPAPDDPSAPVVNKGKQKSKPQRPWFPTQGSSYNTSSYQSGAIPTFGAAVSGQGPSTQVNGAVASSTGEGPGNQWETRFSWRVDALAAWTYLLGPISALVILVLETTNDYVRFHAYQSAMATSPLFIIHMILGLSRAPLWLRWIWFIGEYAFIFYMSWRAYTDASTGGLARYRLPWVGDLADAWVGEE</sequence>
<evidence type="ECO:0000256" key="2">
    <source>
        <dbReference type="ARBA" id="ARBA00022692"/>
    </source>
</evidence>
<dbReference type="Proteomes" id="UP000076842">
    <property type="component" value="Unassembled WGS sequence"/>
</dbReference>
<evidence type="ECO:0000313" key="8">
    <source>
        <dbReference type="Proteomes" id="UP000076842"/>
    </source>
</evidence>
<comment type="subcellular location">
    <subcellularLocation>
        <location evidence="1">Membrane</location>
        <topology evidence="1">Multi-pass membrane protein</topology>
    </subcellularLocation>
</comment>
<feature type="compositionally biased region" description="Polar residues" evidence="5">
    <location>
        <begin position="59"/>
        <end position="74"/>
    </location>
</feature>
<proteinExistence type="predicted"/>
<feature type="transmembrane region" description="Helical" evidence="6">
    <location>
        <begin position="92"/>
        <end position="110"/>
    </location>
</feature>
<dbReference type="AlphaFoldDB" id="A0A165DAJ5"/>
<protein>
    <submittedName>
        <fullName evidence="7">Uncharacterized protein</fullName>
    </submittedName>
</protein>
<evidence type="ECO:0000256" key="6">
    <source>
        <dbReference type="SAM" id="Phobius"/>
    </source>
</evidence>
<keyword evidence="8" id="KW-1185">Reference proteome</keyword>
<dbReference type="GO" id="GO:0016020">
    <property type="term" value="C:membrane"/>
    <property type="evidence" value="ECO:0007669"/>
    <property type="project" value="UniProtKB-SubCell"/>
</dbReference>